<dbReference type="Ensembl" id="ENSLLET00000036298.1">
    <property type="protein sequence ID" value="ENSLLEP00000034968.1"/>
    <property type="gene ID" value="ENSLLEG00000022121.1"/>
</dbReference>
<comment type="subcellular location">
    <subcellularLocation>
        <location evidence="1">Membrane</location>
    </subcellularLocation>
</comment>
<dbReference type="OrthoDB" id="8920197at2759"/>
<dbReference type="AlphaFoldDB" id="A0A8C5WFR2"/>
<evidence type="ECO:0000259" key="4">
    <source>
        <dbReference type="Pfam" id="PF07686"/>
    </source>
</evidence>
<proteinExistence type="predicted"/>
<dbReference type="InterPro" id="IPR050671">
    <property type="entry name" value="CD300_family_receptors"/>
</dbReference>
<evidence type="ECO:0000313" key="6">
    <source>
        <dbReference type="Proteomes" id="UP000694569"/>
    </source>
</evidence>
<dbReference type="Pfam" id="PF07686">
    <property type="entry name" value="V-set"/>
    <property type="match status" value="1"/>
</dbReference>
<evidence type="ECO:0000256" key="2">
    <source>
        <dbReference type="ARBA" id="ARBA00022692"/>
    </source>
</evidence>
<dbReference type="GeneTree" id="ENSGT00940000154332"/>
<evidence type="ECO:0000256" key="1">
    <source>
        <dbReference type="ARBA" id="ARBA00004370"/>
    </source>
</evidence>
<accession>A0A8C5WFR2</accession>
<dbReference type="GO" id="GO:0004888">
    <property type="term" value="F:transmembrane signaling receptor activity"/>
    <property type="evidence" value="ECO:0007669"/>
    <property type="project" value="TreeGrafter"/>
</dbReference>
<reference evidence="5" key="1">
    <citation type="submission" date="2025-08" db="UniProtKB">
        <authorList>
            <consortium name="Ensembl"/>
        </authorList>
    </citation>
    <scope>IDENTIFICATION</scope>
</reference>
<protein>
    <recommendedName>
        <fullName evidence="4">Immunoglobulin V-set domain-containing protein</fullName>
    </recommendedName>
</protein>
<name>A0A8C5WFR2_9ANUR</name>
<feature type="domain" description="Immunoglobulin V-set" evidence="4">
    <location>
        <begin position="23"/>
        <end position="124"/>
    </location>
</feature>
<dbReference type="Gene3D" id="2.60.40.10">
    <property type="entry name" value="Immunoglobulins"/>
    <property type="match status" value="1"/>
</dbReference>
<dbReference type="PANTHER" id="PTHR11860">
    <property type="entry name" value="POLYMERIC-IMMUNOGLOBULIN RECEPTOR"/>
    <property type="match status" value="1"/>
</dbReference>
<keyword evidence="6" id="KW-1185">Reference proteome</keyword>
<dbReference type="PANTHER" id="PTHR11860:SF87">
    <property type="entry name" value="CMRF35-LIKE MOLECULE 8"/>
    <property type="match status" value="1"/>
</dbReference>
<dbReference type="Proteomes" id="UP000694569">
    <property type="component" value="Unplaced"/>
</dbReference>
<keyword evidence="3" id="KW-0472">Membrane</keyword>
<dbReference type="SUPFAM" id="SSF48726">
    <property type="entry name" value="Immunoglobulin"/>
    <property type="match status" value="1"/>
</dbReference>
<sequence>SPIMCGIMLLIVPPDHGVYSIEGPGELVISNGGSLHVTFTYSRRYQNYMKYWCKGGYRPHCKVLISIQNDVFISRGRFSIRDDERKMQITVTMTGMQPNDSDIYHCGIQRLRQDVMHRVNVTVLPGNARPLPCSGLSNDTLHDPLAATVLEIPGFTRTPYLHQGISLGNPRQLGVPRLSDVITLCVMTSGSEGRPGGGVAILHRR</sequence>
<dbReference type="InterPro" id="IPR013783">
    <property type="entry name" value="Ig-like_fold"/>
</dbReference>
<evidence type="ECO:0000313" key="5">
    <source>
        <dbReference type="Ensembl" id="ENSLLEP00000034968.1"/>
    </source>
</evidence>
<keyword evidence="2" id="KW-0812">Transmembrane</keyword>
<dbReference type="InterPro" id="IPR013106">
    <property type="entry name" value="Ig_V-set"/>
</dbReference>
<organism evidence="5 6">
    <name type="scientific">Leptobrachium leishanense</name>
    <name type="common">Leishan spiny toad</name>
    <dbReference type="NCBI Taxonomy" id="445787"/>
    <lineage>
        <taxon>Eukaryota</taxon>
        <taxon>Metazoa</taxon>
        <taxon>Chordata</taxon>
        <taxon>Craniata</taxon>
        <taxon>Vertebrata</taxon>
        <taxon>Euteleostomi</taxon>
        <taxon>Amphibia</taxon>
        <taxon>Batrachia</taxon>
        <taxon>Anura</taxon>
        <taxon>Pelobatoidea</taxon>
        <taxon>Megophryidae</taxon>
        <taxon>Leptobrachium</taxon>
    </lineage>
</organism>
<dbReference type="InterPro" id="IPR036179">
    <property type="entry name" value="Ig-like_dom_sf"/>
</dbReference>
<dbReference type="GO" id="GO:0005886">
    <property type="term" value="C:plasma membrane"/>
    <property type="evidence" value="ECO:0007669"/>
    <property type="project" value="TreeGrafter"/>
</dbReference>
<evidence type="ECO:0000256" key="3">
    <source>
        <dbReference type="ARBA" id="ARBA00023136"/>
    </source>
</evidence>
<reference evidence="5" key="2">
    <citation type="submission" date="2025-09" db="UniProtKB">
        <authorList>
            <consortium name="Ensembl"/>
        </authorList>
    </citation>
    <scope>IDENTIFICATION</scope>
</reference>